<proteinExistence type="predicted"/>
<evidence type="ECO:0000313" key="2">
    <source>
        <dbReference type="EMBL" id="KAA1116141.1"/>
    </source>
</evidence>
<dbReference type="EMBL" id="VSWC01000003">
    <property type="protein sequence ID" value="KAA1116141.1"/>
    <property type="molecule type" value="Genomic_DNA"/>
</dbReference>
<feature type="region of interest" description="Disordered" evidence="1">
    <location>
        <begin position="19"/>
        <end position="63"/>
    </location>
</feature>
<name>A0A5B0QSA1_PUCGR</name>
<feature type="compositionally biased region" description="Basic and acidic residues" evidence="1">
    <location>
        <begin position="44"/>
        <end position="63"/>
    </location>
</feature>
<keyword evidence="3" id="KW-1185">Reference proteome</keyword>
<evidence type="ECO:0000256" key="1">
    <source>
        <dbReference type="SAM" id="MobiDB-lite"/>
    </source>
</evidence>
<organism evidence="2 3">
    <name type="scientific">Puccinia graminis f. sp. tritici</name>
    <dbReference type="NCBI Taxonomy" id="56615"/>
    <lineage>
        <taxon>Eukaryota</taxon>
        <taxon>Fungi</taxon>
        <taxon>Dikarya</taxon>
        <taxon>Basidiomycota</taxon>
        <taxon>Pucciniomycotina</taxon>
        <taxon>Pucciniomycetes</taxon>
        <taxon>Pucciniales</taxon>
        <taxon>Pucciniaceae</taxon>
        <taxon>Puccinia</taxon>
    </lineage>
</organism>
<evidence type="ECO:0000313" key="3">
    <source>
        <dbReference type="Proteomes" id="UP000324748"/>
    </source>
</evidence>
<comment type="caution">
    <text evidence="2">The sequence shown here is derived from an EMBL/GenBank/DDBJ whole genome shotgun (WGS) entry which is preliminary data.</text>
</comment>
<dbReference type="Proteomes" id="UP000324748">
    <property type="component" value="Unassembled WGS sequence"/>
</dbReference>
<feature type="compositionally biased region" description="Low complexity" evidence="1">
    <location>
        <begin position="34"/>
        <end position="43"/>
    </location>
</feature>
<gene>
    <name evidence="2" type="ORF">PGT21_002107</name>
</gene>
<accession>A0A5B0QSA1</accession>
<dbReference type="AlphaFoldDB" id="A0A5B0QSA1"/>
<sequence length="91" mass="10155">MQTRSDQLSAHSLAVFNEAQVGTIDGHHHHHQPSSSSSSSSSSQEHRTSERKQQRLTRIAERRVEAEVDRSHIRWVGSSAAKADCILILQS</sequence>
<reference evidence="2 3" key="1">
    <citation type="submission" date="2019-05" db="EMBL/GenBank/DDBJ databases">
        <title>Emergence of the Ug99 lineage of the wheat stem rust pathogen through somatic hybridization.</title>
        <authorList>
            <person name="Li F."/>
            <person name="Upadhyaya N.M."/>
            <person name="Sperschneider J."/>
            <person name="Matny O."/>
            <person name="Nguyen-Phuc H."/>
            <person name="Mago R."/>
            <person name="Raley C."/>
            <person name="Miller M.E."/>
            <person name="Silverstein K.A.T."/>
            <person name="Henningsen E."/>
            <person name="Hirsch C.D."/>
            <person name="Visser B."/>
            <person name="Pretorius Z.A."/>
            <person name="Steffenson B.J."/>
            <person name="Schwessinger B."/>
            <person name="Dodds P.N."/>
            <person name="Figueroa M."/>
        </authorList>
    </citation>
    <scope>NUCLEOTIDE SEQUENCE [LARGE SCALE GENOMIC DNA]</scope>
    <source>
        <strain evidence="2">21-0</strain>
    </source>
</reference>
<protein>
    <submittedName>
        <fullName evidence="2">Uncharacterized protein</fullName>
    </submittedName>
</protein>